<keyword evidence="2" id="KW-1185">Reference proteome</keyword>
<dbReference type="Proteomes" id="UP000321523">
    <property type="component" value="Unassembled WGS sequence"/>
</dbReference>
<dbReference type="RefSeq" id="WP_044436936.1">
    <property type="nucleotide sequence ID" value="NZ_BJYZ01000068.1"/>
</dbReference>
<evidence type="ECO:0000313" key="2">
    <source>
        <dbReference type="Proteomes" id="UP000321523"/>
    </source>
</evidence>
<evidence type="ECO:0000313" key="1">
    <source>
        <dbReference type="EMBL" id="GEO43226.1"/>
    </source>
</evidence>
<dbReference type="EMBL" id="BJYZ01000068">
    <property type="protein sequence ID" value="GEO43226.1"/>
    <property type="molecule type" value="Genomic_DNA"/>
</dbReference>
<dbReference type="AlphaFoldDB" id="A0A512E3G0"/>
<gene>
    <name evidence="1" type="ORF">SAE02_73740</name>
</gene>
<accession>A0A512E3G0</accession>
<organism evidence="1 2">
    <name type="scientific">Skermanella aerolata</name>
    <dbReference type="NCBI Taxonomy" id="393310"/>
    <lineage>
        <taxon>Bacteria</taxon>
        <taxon>Pseudomonadati</taxon>
        <taxon>Pseudomonadota</taxon>
        <taxon>Alphaproteobacteria</taxon>
        <taxon>Rhodospirillales</taxon>
        <taxon>Azospirillaceae</taxon>
        <taxon>Skermanella</taxon>
    </lineage>
</organism>
<name>A0A512E3G0_9PROT</name>
<reference evidence="1 2" key="1">
    <citation type="submission" date="2019-07" db="EMBL/GenBank/DDBJ databases">
        <title>Whole genome shotgun sequence of Skermanella aerolata NBRC 106429.</title>
        <authorList>
            <person name="Hosoyama A."/>
            <person name="Uohara A."/>
            <person name="Ohji S."/>
            <person name="Ichikawa N."/>
        </authorList>
    </citation>
    <scope>NUCLEOTIDE SEQUENCE [LARGE SCALE GENOMIC DNA]</scope>
    <source>
        <strain evidence="1 2">NBRC 106429</strain>
    </source>
</reference>
<sequence length="121" mass="13500">MPTISAAVPTSLFVSVADPAISMLIGENAYVSIRYRRLGVLIELVSELSAHVGGRRWQEELDQQHTTDRDKALGIVCDLKYEAAKTLKIRDEPGYGSDPCDFQTTLERAFYREQTHAIASE</sequence>
<protein>
    <submittedName>
        <fullName evidence="1">Uncharacterized protein</fullName>
    </submittedName>
</protein>
<comment type="caution">
    <text evidence="1">The sequence shown here is derived from an EMBL/GenBank/DDBJ whole genome shotgun (WGS) entry which is preliminary data.</text>
</comment>
<proteinExistence type="predicted"/>